<dbReference type="RefSeq" id="WP_203839219.1">
    <property type="nucleotide sequence ID" value="NZ_BAAATV010000002.1"/>
</dbReference>
<reference evidence="2 3" key="1">
    <citation type="submission" date="2021-01" db="EMBL/GenBank/DDBJ databases">
        <title>Whole genome shotgun sequence of Actinoplanes humidus NBRC 14915.</title>
        <authorList>
            <person name="Komaki H."/>
            <person name="Tamura T."/>
        </authorList>
    </citation>
    <scope>NUCLEOTIDE SEQUENCE [LARGE SCALE GENOMIC DNA]</scope>
    <source>
        <strain evidence="2 3">NBRC 14915</strain>
    </source>
</reference>
<dbReference type="InterPro" id="IPR016181">
    <property type="entry name" value="Acyl_CoA_acyltransferase"/>
</dbReference>
<comment type="caution">
    <text evidence="2">The sequence shown here is derived from an EMBL/GenBank/DDBJ whole genome shotgun (WGS) entry which is preliminary data.</text>
</comment>
<evidence type="ECO:0000313" key="3">
    <source>
        <dbReference type="Proteomes" id="UP000603200"/>
    </source>
</evidence>
<dbReference type="SUPFAM" id="SSF55718">
    <property type="entry name" value="SCP-like"/>
    <property type="match status" value="1"/>
</dbReference>
<dbReference type="PROSITE" id="PS51186">
    <property type="entry name" value="GNAT"/>
    <property type="match status" value="1"/>
</dbReference>
<dbReference type="PANTHER" id="PTHR37817:SF1">
    <property type="entry name" value="N-ACETYLTRANSFERASE EIS"/>
    <property type="match status" value="1"/>
</dbReference>
<organism evidence="2 3">
    <name type="scientific">Winogradskya humida</name>
    <dbReference type="NCBI Taxonomy" id="113566"/>
    <lineage>
        <taxon>Bacteria</taxon>
        <taxon>Bacillati</taxon>
        <taxon>Actinomycetota</taxon>
        <taxon>Actinomycetes</taxon>
        <taxon>Micromonosporales</taxon>
        <taxon>Micromonosporaceae</taxon>
        <taxon>Winogradskya</taxon>
    </lineage>
</organism>
<dbReference type="CDD" id="cd04301">
    <property type="entry name" value="NAT_SF"/>
    <property type="match status" value="1"/>
</dbReference>
<dbReference type="InterPro" id="IPR036527">
    <property type="entry name" value="SCP2_sterol-bd_dom_sf"/>
</dbReference>
<accession>A0ABQ3ZVC5</accession>
<dbReference type="InterPro" id="IPR000182">
    <property type="entry name" value="GNAT_dom"/>
</dbReference>
<sequence length="395" mass="43420">MQIRQIPAEERPDAMFDLAAYAFESSPWPEADKETYARRMPFYVTATGLVAEEDGQVLAAVTALAMRQNVRGVVHDMAGVASVVSHPSARRRGFVRQLLTRLLEQTREQGCAVSALYPFRPSFYGHFGYVGMPRVRTATFAPEGLAHLVRAELPGEVERLPFAAAFDEFDALTLRLLEERHGFAVFDETRTAEFRDRTKRWVAIARSGGEVVGAVIYRIDEYGGDLIAEDLLTTGPLGRALLLQYFARHVDQVARVIVKIGADEVPDLWGTDFAVVTEGRTGYPKHGGPMVRLLSMTALNGLHTRADLGVTVEVINDDLLSGRYRITGEAGVLTVEETKDEPQATLTCAGISALAYGVLDPVEVVLRGFGQIDAEAVQVLGALFPKQMPYLFADF</sequence>
<protein>
    <recommendedName>
        <fullName evidence="1">N-acetyltransferase domain-containing protein</fullName>
    </recommendedName>
</protein>
<keyword evidence="3" id="KW-1185">Reference proteome</keyword>
<dbReference type="Pfam" id="PF13527">
    <property type="entry name" value="Acetyltransf_9"/>
    <property type="match status" value="1"/>
</dbReference>
<evidence type="ECO:0000259" key="1">
    <source>
        <dbReference type="PROSITE" id="PS51186"/>
    </source>
</evidence>
<name>A0ABQ3ZVC5_9ACTN</name>
<feature type="domain" description="N-acetyltransferase" evidence="1">
    <location>
        <begin position="1"/>
        <end position="152"/>
    </location>
</feature>
<dbReference type="EMBL" id="BOMN01000066">
    <property type="protein sequence ID" value="GIE22117.1"/>
    <property type="molecule type" value="Genomic_DNA"/>
</dbReference>
<dbReference type="Gene3D" id="3.30.1050.10">
    <property type="entry name" value="SCP2 sterol-binding domain"/>
    <property type="match status" value="1"/>
</dbReference>
<gene>
    <name evidence="2" type="ORF">Ahu01nite_052190</name>
</gene>
<dbReference type="InterPro" id="IPR051554">
    <property type="entry name" value="Acetyltransferase_Eis"/>
</dbReference>
<dbReference type="SUPFAM" id="SSF55729">
    <property type="entry name" value="Acyl-CoA N-acyltransferases (Nat)"/>
    <property type="match status" value="1"/>
</dbReference>
<evidence type="ECO:0000313" key="2">
    <source>
        <dbReference type="EMBL" id="GIE22117.1"/>
    </source>
</evidence>
<dbReference type="Gene3D" id="3.40.630.30">
    <property type="match status" value="2"/>
</dbReference>
<dbReference type="PANTHER" id="PTHR37817">
    <property type="entry name" value="N-ACETYLTRANSFERASE EIS"/>
    <property type="match status" value="1"/>
</dbReference>
<proteinExistence type="predicted"/>
<dbReference type="Proteomes" id="UP000603200">
    <property type="component" value="Unassembled WGS sequence"/>
</dbReference>